<dbReference type="PANTHER" id="PTHR45947">
    <property type="entry name" value="SULFOQUINOVOSYL TRANSFERASE SQD2"/>
    <property type="match status" value="1"/>
</dbReference>
<evidence type="ECO:0000313" key="3">
    <source>
        <dbReference type="Proteomes" id="UP001207337"/>
    </source>
</evidence>
<evidence type="ECO:0000259" key="1">
    <source>
        <dbReference type="Pfam" id="PF00534"/>
    </source>
</evidence>
<feature type="domain" description="Glycosyl transferase family 1" evidence="1">
    <location>
        <begin position="185"/>
        <end position="339"/>
    </location>
</feature>
<keyword evidence="3" id="KW-1185">Reference proteome</keyword>
<gene>
    <name evidence="2" type="ORF">LQ318_09175</name>
</gene>
<proteinExistence type="predicted"/>
<dbReference type="InterPro" id="IPR050194">
    <property type="entry name" value="Glycosyltransferase_grp1"/>
</dbReference>
<accession>A0ABT3PZ17</accession>
<protein>
    <submittedName>
        <fullName evidence="2">Glycosyltransferase family 4 protein</fullName>
    </submittedName>
</protein>
<dbReference type="Pfam" id="PF00534">
    <property type="entry name" value="Glycos_transf_1"/>
    <property type="match status" value="1"/>
</dbReference>
<dbReference type="Proteomes" id="UP001207337">
    <property type="component" value="Unassembled WGS sequence"/>
</dbReference>
<comment type="caution">
    <text evidence="2">The sequence shown here is derived from an EMBL/GenBank/DDBJ whole genome shotgun (WGS) entry which is preliminary data.</text>
</comment>
<dbReference type="InterPro" id="IPR001296">
    <property type="entry name" value="Glyco_trans_1"/>
</dbReference>
<dbReference type="Gene3D" id="3.40.50.2000">
    <property type="entry name" value="Glycogen Phosphorylase B"/>
    <property type="match status" value="2"/>
</dbReference>
<evidence type="ECO:0000313" key="2">
    <source>
        <dbReference type="EMBL" id="MCW9713073.1"/>
    </source>
</evidence>
<dbReference type="SUPFAM" id="SSF53756">
    <property type="entry name" value="UDP-Glycosyltransferase/glycogen phosphorylase"/>
    <property type="match status" value="1"/>
</dbReference>
<dbReference type="EMBL" id="JAJNDC010000002">
    <property type="protein sequence ID" value="MCW9713073.1"/>
    <property type="molecule type" value="Genomic_DNA"/>
</dbReference>
<dbReference type="RefSeq" id="WP_265789526.1">
    <property type="nucleotide sequence ID" value="NZ_BAABRS010000002.1"/>
</dbReference>
<dbReference type="PANTHER" id="PTHR45947:SF3">
    <property type="entry name" value="SULFOQUINOVOSYL TRANSFERASE SQD2"/>
    <property type="match status" value="1"/>
</dbReference>
<sequence>MGKKILITLDGRALATGMALNEFTAYRANKYPDESHHFIALGPHTKLEEETRDLKGYHNVKFYDCKGKLLAIPKFINEIIEVEKEYSNKILIHAHHPYSASFLNIYKNFSWRIPILYTVHNTYNNYSLHNKIFTNINLGTSNFITFCGKTSYKAYPYKSFIKKRNKPIPNGVNIKRIDSTIDKVDTNRNDNLILTTISKRNGQKNIPFLIKLIDQLDIDITLKVIGPLDEETKEIKGKNDKSKIIFTGLIERDQVFKEVRKSDVFISASLYEGLPIAVLEAMATSTPMILSDIPSHKEILSKGEGPILLSLSLKKWAKKIKKLNKMEKEELQNIGKKNRDIVEKYFSLDQMHKEYSVIYNELLN</sequence>
<name>A0ABT3PZ17_9BACT</name>
<dbReference type="CDD" id="cd03801">
    <property type="entry name" value="GT4_PimA-like"/>
    <property type="match status" value="1"/>
</dbReference>
<reference evidence="2 3" key="1">
    <citation type="submission" date="2021-11" db="EMBL/GenBank/DDBJ databases">
        <title>Aliifidinibius sp. nov., a new bacterium isolated from saline soil.</title>
        <authorList>
            <person name="Galisteo C."/>
            <person name="De La Haba R."/>
            <person name="Sanchez-Porro C."/>
            <person name="Ventosa A."/>
        </authorList>
    </citation>
    <scope>NUCLEOTIDE SEQUENCE [LARGE SCALE GENOMIC DNA]</scope>
    <source>
        <strain evidence="2 3">KACC 190600</strain>
    </source>
</reference>
<organism evidence="2 3">
    <name type="scientific">Fodinibius salicampi</name>
    <dbReference type="NCBI Taxonomy" id="1920655"/>
    <lineage>
        <taxon>Bacteria</taxon>
        <taxon>Pseudomonadati</taxon>
        <taxon>Balneolota</taxon>
        <taxon>Balneolia</taxon>
        <taxon>Balneolales</taxon>
        <taxon>Balneolaceae</taxon>
        <taxon>Fodinibius</taxon>
    </lineage>
</organism>